<dbReference type="InterPro" id="IPR034457">
    <property type="entry name" value="Organic_radical-activating"/>
</dbReference>
<proteinExistence type="predicted"/>
<dbReference type="RefSeq" id="WP_380973526.1">
    <property type="nucleotide sequence ID" value="NZ_JBHTEF010000001.1"/>
</dbReference>
<dbReference type="SFLD" id="SFLDG01101">
    <property type="entry name" value="Uncharacterised_Radical_SAM_Su"/>
    <property type="match status" value="1"/>
</dbReference>
<dbReference type="PROSITE" id="PS51918">
    <property type="entry name" value="RADICAL_SAM"/>
    <property type="match status" value="1"/>
</dbReference>
<name>A0ABW2SLX9_9ACTO</name>
<dbReference type="Pfam" id="PF04055">
    <property type="entry name" value="Radical_SAM"/>
    <property type="match status" value="1"/>
</dbReference>
<dbReference type="InterPro" id="IPR016431">
    <property type="entry name" value="Pyrv-formate_lyase-activ_prd"/>
</dbReference>
<accession>A0ABW2SLX9</accession>
<gene>
    <name evidence="8" type="primary">amrS</name>
    <name evidence="8" type="ORF">ACFQWG_06830</name>
</gene>
<organism evidence="8 9">
    <name type="scientific">Schaalia naturae</name>
    <dbReference type="NCBI Taxonomy" id="635203"/>
    <lineage>
        <taxon>Bacteria</taxon>
        <taxon>Bacillati</taxon>
        <taxon>Actinomycetota</taxon>
        <taxon>Actinomycetes</taxon>
        <taxon>Actinomycetales</taxon>
        <taxon>Actinomycetaceae</taxon>
        <taxon>Schaalia</taxon>
    </lineage>
</organism>
<dbReference type="Proteomes" id="UP001596527">
    <property type="component" value="Unassembled WGS sequence"/>
</dbReference>
<keyword evidence="3" id="KW-0949">S-adenosyl-L-methionine</keyword>
<evidence type="ECO:0000256" key="4">
    <source>
        <dbReference type="ARBA" id="ARBA00022723"/>
    </source>
</evidence>
<keyword evidence="6" id="KW-0411">Iron-sulfur</keyword>
<dbReference type="NCBIfam" id="TIGR04337">
    <property type="entry name" value="AmmeMemoSam_rS"/>
    <property type="match status" value="1"/>
</dbReference>
<keyword evidence="9" id="KW-1185">Reference proteome</keyword>
<evidence type="ECO:0000259" key="7">
    <source>
        <dbReference type="PROSITE" id="PS51918"/>
    </source>
</evidence>
<reference evidence="9" key="1">
    <citation type="journal article" date="2019" name="Int. J. Syst. Evol. Microbiol.">
        <title>The Global Catalogue of Microorganisms (GCM) 10K type strain sequencing project: providing services to taxonomists for standard genome sequencing and annotation.</title>
        <authorList>
            <consortium name="The Broad Institute Genomics Platform"/>
            <consortium name="The Broad Institute Genome Sequencing Center for Infectious Disease"/>
            <person name="Wu L."/>
            <person name="Ma J."/>
        </authorList>
    </citation>
    <scope>NUCLEOTIDE SEQUENCE [LARGE SCALE GENOMIC DNA]</scope>
    <source>
        <strain evidence="9">CCUG 56698</strain>
    </source>
</reference>
<evidence type="ECO:0000256" key="3">
    <source>
        <dbReference type="ARBA" id="ARBA00022691"/>
    </source>
</evidence>
<sequence length="364" mass="40311">MSATASPRRAARACTGRWQHLLADGRLQCDLCPRACRLREGQRGFCFVRERRGRSIVSTTWGRSSGFCLDPIEKKPLHHFHPGTPVLSFGTAGCNLGCRFCQNWDISAAREWDRLGASATPERIAWTAQRWGVPQVAFTYNDPVVYAEYAIDTARACHDAGVRAVAVTAGYVAPAARADFFAPMDAANIDLKGFTEDFYWHTTGAHLADVLDTIAWTVAEGSTWVELTTLLIPGRNDAERDIRRECRWIRRELGPDVPLHLSAFHPAFKMPDVPPTPPETLRRAREIALEEGLHFAYTGNIRDPAGETTSCPGCGAALIRRDWYRILDYRITPRGTCPQCGQGVPGRFDAQAGAFGARSVPVRV</sequence>
<dbReference type="CDD" id="cd01335">
    <property type="entry name" value="Radical_SAM"/>
    <property type="match status" value="1"/>
</dbReference>
<evidence type="ECO:0000256" key="2">
    <source>
        <dbReference type="ARBA" id="ARBA00022485"/>
    </source>
</evidence>
<evidence type="ECO:0000313" key="8">
    <source>
        <dbReference type="EMBL" id="MFC7580910.1"/>
    </source>
</evidence>
<dbReference type="SUPFAM" id="SSF102114">
    <property type="entry name" value="Radical SAM enzymes"/>
    <property type="match status" value="1"/>
</dbReference>
<dbReference type="InterPro" id="IPR058240">
    <property type="entry name" value="rSAM_sf"/>
</dbReference>
<evidence type="ECO:0000313" key="9">
    <source>
        <dbReference type="Proteomes" id="UP001596527"/>
    </source>
</evidence>
<dbReference type="PANTHER" id="PTHR30352:SF5">
    <property type="entry name" value="PYRUVATE FORMATE-LYASE 1-ACTIVATING ENZYME"/>
    <property type="match status" value="1"/>
</dbReference>
<dbReference type="InterPro" id="IPR007197">
    <property type="entry name" value="rSAM"/>
</dbReference>
<dbReference type="InterPro" id="IPR013785">
    <property type="entry name" value="Aldolase_TIM"/>
</dbReference>
<evidence type="ECO:0000256" key="6">
    <source>
        <dbReference type="ARBA" id="ARBA00023014"/>
    </source>
</evidence>
<keyword evidence="5" id="KW-0408">Iron</keyword>
<dbReference type="SFLD" id="SFLDS00029">
    <property type="entry name" value="Radical_SAM"/>
    <property type="match status" value="1"/>
</dbReference>
<feature type="domain" description="Radical SAM core" evidence="7">
    <location>
        <begin position="79"/>
        <end position="302"/>
    </location>
</feature>
<comment type="caution">
    <text evidence="8">The sequence shown here is derived from an EMBL/GenBank/DDBJ whole genome shotgun (WGS) entry which is preliminary data.</text>
</comment>
<protein>
    <submittedName>
        <fullName evidence="8">AmmeMemoRadiSam system radical SAM enzyme</fullName>
    </submittedName>
</protein>
<dbReference type="PANTHER" id="PTHR30352">
    <property type="entry name" value="PYRUVATE FORMATE-LYASE-ACTIVATING ENZYME"/>
    <property type="match status" value="1"/>
</dbReference>
<dbReference type="Gene3D" id="3.20.20.70">
    <property type="entry name" value="Aldolase class I"/>
    <property type="match status" value="1"/>
</dbReference>
<evidence type="ECO:0000256" key="5">
    <source>
        <dbReference type="ARBA" id="ARBA00023004"/>
    </source>
</evidence>
<comment type="cofactor">
    <cofactor evidence="1">
        <name>[4Fe-4S] cluster</name>
        <dbReference type="ChEBI" id="CHEBI:49883"/>
    </cofactor>
</comment>
<dbReference type="InterPro" id="IPR027596">
    <property type="entry name" value="AmmeMemoSam_rS"/>
</dbReference>
<keyword evidence="2" id="KW-0004">4Fe-4S</keyword>
<keyword evidence="4" id="KW-0479">Metal-binding</keyword>
<evidence type="ECO:0000256" key="1">
    <source>
        <dbReference type="ARBA" id="ARBA00001966"/>
    </source>
</evidence>
<dbReference type="EMBL" id="JBHTEF010000001">
    <property type="protein sequence ID" value="MFC7580910.1"/>
    <property type="molecule type" value="Genomic_DNA"/>
</dbReference>
<dbReference type="PIRSF" id="PIRSF004869">
    <property type="entry name" value="PflX_prd"/>
    <property type="match status" value="1"/>
</dbReference>